<evidence type="ECO:0000256" key="3">
    <source>
        <dbReference type="ARBA" id="ARBA00023163"/>
    </source>
</evidence>
<dbReference type="Gene3D" id="3.30.450.40">
    <property type="match status" value="1"/>
</dbReference>
<evidence type="ECO:0000256" key="2">
    <source>
        <dbReference type="ARBA" id="ARBA00023125"/>
    </source>
</evidence>
<dbReference type="PROSITE" id="PS51078">
    <property type="entry name" value="ICLR_ED"/>
    <property type="match status" value="1"/>
</dbReference>
<keyword evidence="3" id="KW-0804">Transcription</keyword>
<dbReference type="SMART" id="SM00346">
    <property type="entry name" value="HTH_ICLR"/>
    <property type="match status" value="1"/>
</dbReference>
<evidence type="ECO:0000313" key="6">
    <source>
        <dbReference type="EMBL" id="AIO64881.1"/>
    </source>
</evidence>
<dbReference type="SUPFAM" id="SSF55781">
    <property type="entry name" value="GAF domain-like"/>
    <property type="match status" value="1"/>
</dbReference>
<name>A0AAI8B3G7_9BURK</name>
<dbReference type="PANTHER" id="PTHR30136:SF35">
    <property type="entry name" value="HTH-TYPE TRANSCRIPTIONAL REGULATOR RV1719"/>
    <property type="match status" value="1"/>
</dbReference>
<dbReference type="Pfam" id="PF01614">
    <property type="entry name" value="IclR_C"/>
    <property type="match status" value="1"/>
</dbReference>
<evidence type="ECO:0000256" key="1">
    <source>
        <dbReference type="ARBA" id="ARBA00023015"/>
    </source>
</evidence>
<dbReference type="PROSITE" id="PS51077">
    <property type="entry name" value="HTH_ICLR"/>
    <property type="match status" value="1"/>
</dbReference>
<dbReference type="GO" id="GO:0045892">
    <property type="term" value="P:negative regulation of DNA-templated transcription"/>
    <property type="evidence" value="ECO:0007669"/>
    <property type="project" value="TreeGrafter"/>
</dbReference>
<dbReference type="RefSeq" id="WP_010103665.1">
    <property type="nucleotide sequence ID" value="NZ_CADEQG010000012.1"/>
</dbReference>
<dbReference type="SUPFAM" id="SSF46785">
    <property type="entry name" value="Winged helix' DNA-binding domain"/>
    <property type="match status" value="1"/>
</dbReference>
<proteinExistence type="predicted"/>
<dbReference type="InterPro" id="IPR036388">
    <property type="entry name" value="WH-like_DNA-bd_sf"/>
</dbReference>
<organism evidence="6 7">
    <name type="scientific">Burkholderia oklahomensis</name>
    <dbReference type="NCBI Taxonomy" id="342113"/>
    <lineage>
        <taxon>Bacteria</taxon>
        <taxon>Pseudomonadati</taxon>
        <taxon>Pseudomonadota</taxon>
        <taxon>Betaproteobacteria</taxon>
        <taxon>Burkholderiales</taxon>
        <taxon>Burkholderiaceae</taxon>
        <taxon>Burkholderia</taxon>
        <taxon>pseudomallei group</taxon>
    </lineage>
</organism>
<gene>
    <name evidence="6" type="ORF">DM82_1291</name>
</gene>
<sequence length="244" mass="26197">MDVKLVSRTLDLFEVFAAVRRPLSLTELAQRLDAPMSSCLALARTLVNRGYLYEVRRRGGYYPTPRLARIAAALGATDPVVEIARPHLIALRDATGETAVLGKIDGTAVVYLDVVESNHAIRYTRKPGDMRPLHANSIGKAIFGELPDDAQRTLGHRLSLDAYTDATVTSLPALIEQGALAHARGFAENFGESAPELSALAVAFAVHGEWYGVSIAGPTERIRVARDAHAAALAACKAEILADC</sequence>
<keyword evidence="7" id="KW-1185">Reference proteome</keyword>
<dbReference type="Proteomes" id="UP000029424">
    <property type="component" value="Chromosome 1"/>
</dbReference>
<evidence type="ECO:0000313" key="7">
    <source>
        <dbReference type="Proteomes" id="UP000029424"/>
    </source>
</evidence>
<dbReference type="InterPro" id="IPR050707">
    <property type="entry name" value="HTH_MetabolicPath_Reg"/>
</dbReference>
<dbReference type="GeneID" id="60549565"/>
<protein>
    <submittedName>
        <fullName evidence="6">Bacterial transcriptional regulator family protein</fullName>
    </submittedName>
</protein>
<dbReference type="InterPro" id="IPR029016">
    <property type="entry name" value="GAF-like_dom_sf"/>
</dbReference>
<dbReference type="InterPro" id="IPR005471">
    <property type="entry name" value="Tscrpt_reg_IclR_N"/>
</dbReference>
<dbReference type="InterPro" id="IPR036390">
    <property type="entry name" value="WH_DNA-bd_sf"/>
</dbReference>
<keyword evidence="2" id="KW-0238">DNA-binding</keyword>
<feature type="domain" description="IclR-ED" evidence="5">
    <location>
        <begin position="66"/>
        <end position="244"/>
    </location>
</feature>
<dbReference type="Gene3D" id="1.10.10.10">
    <property type="entry name" value="Winged helix-like DNA-binding domain superfamily/Winged helix DNA-binding domain"/>
    <property type="match status" value="1"/>
</dbReference>
<reference evidence="6 7" key="1">
    <citation type="submission" date="2014-06" db="EMBL/GenBank/DDBJ databases">
        <authorList>
            <person name="Bishop-Lilly K.A."/>
            <person name="Broomall S.M."/>
            <person name="Chain P.S."/>
            <person name="Chertkov O."/>
            <person name="Coyne S.R."/>
            <person name="Daligault H.E."/>
            <person name="Davenport K.W."/>
            <person name="Erkkila T."/>
            <person name="Frey K.G."/>
            <person name="Gibbons H.S."/>
            <person name="Gu W."/>
            <person name="Jaissle J."/>
            <person name="Johnson S.L."/>
            <person name="Koroleva G.I."/>
            <person name="Ladner J.T."/>
            <person name="Lo C.-C."/>
            <person name="Minogue T.D."/>
            <person name="Munk C."/>
            <person name="Palacios G.F."/>
            <person name="Redden C.L."/>
            <person name="Rosenzweig C.N."/>
            <person name="Scholz M.B."/>
            <person name="Teshima H."/>
            <person name="Xu Y."/>
        </authorList>
    </citation>
    <scope>NUCLEOTIDE SEQUENCE [LARGE SCALE GENOMIC DNA]</scope>
    <source>
        <strain evidence="6 7">EO147</strain>
    </source>
</reference>
<dbReference type="KEGG" id="bok:DM82_1291"/>
<dbReference type="GO" id="GO:0003700">
    <property type="term" value="F:DNA-binding transcription factor activity"/>
    <property type="evidence" value="ECO:0007669"/>
    <property type="project" value="TreeGrafter"/>
</dbReference>
<dbReference type="Pfam" id="PF09339">
    <property type="entry name" value="HTH_IclR"/>
    <property type="match status" value="1"/>
</dbReference>
<dbReference type="InterPro" id="IPR014757">
    <property type="entry name" value="Tscrpt_reg_IclR_C"/>
</dbReference>
<evidence type="ECO:0000259" key="5">
    <source>
        <dbReference type="PROSITE" id="PS51078"/>
    </source>
</evidence>
<dbReference type="PANTHER" id="PTHR30136">
    <property type="entry name" value="HELIX-TURN-HELIX TRANSCRIPTIONAL REGULATOR, ICLR FAMILY"/>
    <property type="match status" value="1"/>
</dbReference>
<evidence type="ECO:0000259" key="4">
    <source>
        <dbReference type="PROSITE" id="PS51077"/>
    </source>
</evidence>
<dbReference type="GO" id="GO:0003677">
    <property type="term" value="F:DNA binding"/>
    <property type="evidence" value="ECO:0007669"/>
    <property type="project" value="UniProtKB-KW"/>
</dbReference>
<dbReference type="EMBL" id="CP008726">
    <property type="protein sequence ID" value="AIO64881.1"/>
    <property type="molecule type" value="Genomic_DNA"/>
</dbReference>
<accession>A0AAI8B3G7</accession>
<dbReference type="AlphaFoldDB" id="A0AAI8B3G7"/>
<feature type="domain" description="HTH iclR-type" evidence="4">
    <location>
        <begin position="3"/>
        <end position="65"/>
    </location>
</feature>
<keyword evidence="1" id="KW-0805">Transcription regulation</keyword>